<dbReference type="EMBL" id="JAMZIH010009302">
    <property type="protein sequence ID" value="KAJ1670367.1"/>
    <property type="molecule type" value="Genomic_DNA"/>
</dbReference>
<sequence length="66" mass="7517">NLQKKEQPKGHQVLPTSVPLEEVERRDGSIQRSEVREMADSPMDSVKEGKYEEQQQQKQNIVVVGA</sequence>
<feature type="non-terminal residue" evidence="1">
    <location>
        <position position="1"/>
    </location>
</feature>
<dbReference type="Proteomes" id="UP001145114">
    <property type="component" value="Unassembled WGS sequence"/>
</dbReference>
<evidence type="ECO:0000313" key="2">
    <source>
        <dbReference type="Proteomes" id="UP001145114"/>
    </source>
</evidence>
<feature type="non-terminal residue" evidence="1">
    <location>
        <position position="66"/>
    </location>
</feature>
<evidence type="ECO:0000313" key="1">
    <source>
        <dbReference type="EMBL" id="KAJ1670367.1"/>
    </source>
</evidence>
<name>A0ACC1HD82_9FUNG</name>
<comment type="caution">
    <text evidence="1">The sequence shown here is derived from an EMBL/GenBank/DDBJ whole genome shotgun (WGS) entry which is preliminary data.</text>
</comment>
<organism evidence="1 2">
    <name type="scientific">Spiromyces aspiralis</name>
    <dbReference type="NCBI Taxonomy" id="68401"/>
    <lineage>
        <taxon>Eukaryota</taxon>
        <taxon>Fungi</taxon>
        <taxon>Fungi incertae sedis</taxon>
        <taxon>Zoopagomycota</taxon>
        <taxon>Kickxellomycotina</taxon>
        <taxon>Kickxellomycetes</taxon>
        <taxon>Kickxellales</taxon>
        <taxon>Kickxellaceae</taxon>
        <taxon>Spiromyces</taxon>
    </lineage>
</organism>
<proteinExistence type="predicted"/>
<protein>
    <submittedName>
        <fullName evidence="1">Uncharacterized protein</fullName>
    </submittedName>
</protein>
<keyword evidence="2" id="KW-1185">Reference proteome</keyword>
<gene>
    <name evidence="1" type="ORF">EV182_008258</name>
</gene>
<reference evidence="1" key="1">
    <citation type="submission" date="2022-06" db="EMBL/GenBank/DDBJ databases">
        <title>Phylogenomic reconstructions and comparative analyses of Kickxellomycotina fungi.</title>
        <authorList>
            <person name="Reynolds N.K."/>
            <person name="Stajich J.E."/>
            <person name="Barry K."/>
            <person name="Grigoriev I.V."/>
            <person name="Crous P."/>
            <person name="Smith M.E."/>
        </authorList>
    </citation>
    <scope>NUCLEOTIDE SEQUENCE</scope>
    <source>
        <strain evidence="1">RSA 2271</strain>
    </source>
</reference>
<accession>A0ACC1HD82</accession>